<evidence type="ECO:0000313" key="8">
    <source>
        <dbReference type="Proteomes" id="UP000287969"/>
    </source>
</evidence>
<evidence type="ECO:0000256" key="1">
    <source>
        <dbReference type="ARBA" id="ARBA00004141"/>
    </source>
</evidence>
<dbReference type="GO" id="GO:0016020">
    <property type="term" value="C:membrane"/>
    <property type="evidence" value="ECO:0007669"/>
    <property type="project" value="UniProtKB-SubCell"/>
</dbReference>
<keyword evidence="2 5" id="KW-0812">Transmembrane</keyword>
<accession>A0A410QED3</accession>
<evidence type="ECO:0000256" key="3">
    <source>
        <dbReference type="ARBA" id="ARBA00022989"/>
    </source>
</evidence>
<keyword evidence="8" id="KW-1185">Reference proteome</keyword>
<evidence type="ECO:0000256" key="4">
    <source>
        <dbReference type="ARBA" id="ARBA00023136"/>
    </source>
</evidence>
<dbReference type="KEGG" id="spoa:EQM13_12650"/>
<keyword evidence="3 5" id="KW-1133">Transmembrane helix</keyword>
<dbReference type="AlphaFoldDB" id="A0A410QED3"/>
<gene>
    <name evidence="7" type="ORF">EQM13_12650</name>
</gene>
<reference evidence="8" key="1">
    <citation type="submission" date="2019-01" db="EMBL/GenBank/DDBJ databases">
        <title>Draft genomes of a novel of Sporanaerobacter strains.</title>
        <authorList>
            <person name="Ma S."/>
        </authorList>
    </citation>
    <scope>NUCLEOTIDE SEQUENCE [LARGE SCALE GENOMIC DNA]</scope>
    <source>
        <strain evidence="8">NJN-17</strain>
    </source>
</reference>
<dbReference type="PANTHER" id="PTHR43229:SF2">
    <property type="entry name" value="NODULATION PROTEIN J"/>
    <property type="match status" value="1"/>
</dbReference>
<feature type="transmembrane region" description="Helical" evidence="5">
    <location>
        <begin position="104"/>
        <end position="126"/>
    </location>
</feature>
<evidence type="ECO:0000259" key="6">
    <source>
        <dbReference type="Pfam" id="PF01061"/>
    </source>
</evidence>
<feature type="transmembrane region" description="Helical" evidence="5">
    <location>
        <begin position="171"/>
        <end position="190"/>
    </location>
</feature>
<name>A0A410QED3_9FIRM</name>
<feature type="transmembrane region" description="Helical" evidence="5">
    <location>
        <begin position="20"/>
        <end position="42"/>
    </location>
</feature>
<dbReference type="Pfam" id="PF01061">
    <property type="entry name" value="ABC2_membrane"/>
    <property type="match status" value="1"/>
</dbReference>
<feature type="transmembrane region" description="Helical" evidence="5">
    <location>
        <begin position="138"/>
        <end position="165"/>
    </location>
</feature>
<dbReference type="InterPro" id="IPR051784">
    <property type="entry name" value="Nod_factor_ABC_transporter"/>
</dbReference>
<organism evidence="7 8">
    <name type="scientific">Acidilutibacter cellobiosedens</name>
    <dbReference type="NCBI Taxonomy" id="2507161"/>
    <lineage>
        <taxon>Bacteria</taxon>
        <taxon>Bacillati</taxon>
        <taxon>Bacillota</taxon>
        <taxon>Tissierellia</taxon>
        <taxon>Tissierellales</taxon>
        <taxon>Acidilutibacteraceae</taxon>
        <taxon>Acidilutibacter</taxon>
    </lineage>
</organism>
<dbReference type="Proteomes" id="UP000287969">
    <property type="component" value="Chromosome"/>
</dbReference>
<dbReference type="PANTHER" id="PTHR43229">
    <property type="entry name" value="NODULATION PROTEIN J"/>
    <property type="match status" value="1"/>
</dbReference>
<protein>
    <recommendedName>
        <fullName evidence="6">ABC-2 type transporter transmembrane domain-containing protein</fullName>
    </recommendedName>
</protein>
<sequence>MRNLKLLGAEIVKIMGDLKAYWFNYLFGNLNVFFLFLGIFYAFQKSNGTAIDTFNLLIGLMIWYYGVHAIDLIAIIIEEEAEEGTLEQIFVTRSSFIKVLFNRIMSQIIFDTIKGVFVFVLCVITFKIPFSFIKSINWLWTLIIFFLTLSGLYGIGYAVAGLSIIYKKTTAVAGTCSNLLLFFTGIIIDLDKLPKAFIYLSKVLPLHWGMNTLNDLIRNDFQLFKIVRSSNFIYLIISCLFWILFGVFIFKICEEKARIKGTLNQY</sequence>
<proteinExistence type="predicted"/>
<comment type="subcellular location">
    <subcellularLocation>
        <location evidence="1">Membrane</location>
        <topology evidence="1">Multi-pass membrane protein</topology>
    </subcellularLocation>
</comment>
<evidence type="ECO:0000313" key="7">
    <source>
        <dbReference type="EMBL" id="QAT62347.1"/>
    </source>
</evidence>
<feature type="transmembrane region" description="Helical" evidence="5">
    <location>
        <begin position="232"/>
        <end position="250"/>
    </location>
</feature>
<evidence type="ECO:0000256" key="5">
    <source>
        <dbReference type="SAM" id="Phobius"/>
    </source>
</evidence>
<dbReference type="GO" id="GO:0140359">
    <property type="term" value="F:ABC-type transporter activity"/>
    <property type="evidence" value="ECO:0007669"/>
    <property type="project" value="InterPro"/>
</dbReference>
<keyword evidence="4 5" id="KW-0472">Membrane</keyword>
<dbReference type="InterPro" id="IPR013525">
    <property type="entry name" value="ABC2_TM"/>
</dbReference>
<evidence type="ECO:0000256" key="2">
    <source>
        <dbReference type="ARBA" id="ARBA00022692"/>
    </source>
</evidence>
<feature type="transmembrane region" description="Helical" evidence="5">
    <location>
        <begin position="54"/>
        <end position="77"/>
    </location>
</feature>
<dbReference type="EMBL" id="CP035282">
    <property type="protein sequence ID" value="QAT62347.1"/>
    <property type="molecule type" value="Genomic_DNA"/>
</dbReference>
<feature type="domain" description="ABC-2 type transporter transmembrane" evidence="6">
    <location>
        <begin position="19"/>
        <end position="213"/>
    </location>
</feature>